<sequence length="66" mass="6873">MAQFSAGVWRTSSYSGSSGGECVEVASLGDANAVRDSKNPEGDVLTLSPDAWAAMLSETKQGTYDL</sequence>
<gene>
    <name evidence="2" type="ORF">BZB76_0335</name>
</gene>
<name>A0A495QXW6_9ACTN</name>
<dbReference type="AlphaFoldDB" id="A0A495QXW6"/>
<dbReference type="InterPro" id="IPR007278">
    <property type="entry name" value="DUF397"/>
</dbReference>
<protein>
    <submittedName>
        <fullName evidence="2">Uncharacterized protein DUF397</fullName>
    </submittedName>
</protein>
<organism evidence="2 3">
    <name type="scientific">Actinomadura pelletieri DSM 43383</name>
    <dbReference type="NCBI Taxonomy" id="1120940"/>
    <lineage>
        <taxon>Bacteria</taxon>
        <taxon>Bacillati</taxon>
        <taxon>Actinomycetota</taxon>
        <taxon>Actinomycetes</taxon>
        <taxon>Streptosporangiales</taxon>
        <taxon>Thermomonosporaceae</taxon>
        <taxon>Actinomadura</taxon>
    </lineage>
</organism>
<feature type="domain" description="DUF397" evidence="1">
    <location>
        <begin position="8"/>
        <end position="60"/>
    </location>
</feature>
<evidence type="ECO:0000313" key="3">
    <source>
        <dbReference type="Proteomes" id="UP000274601"/>
    </source>
</evidence>
<reference evidence="2 3" key="1">
    <citation type="submission" date="2018-10" db="EMBL/GenBank/DDBJ databases">
        <title>Genomic Encyclopedia of Archaeal and Bacterial Type Strains, Phase II (KMG-II): from individual species to whole genera.</title>
        <authorList>
            <person name="Goeker M."/>
        </authorList>
    </citation>
    <scope>NUCLEOTIDE SEQUENCE [LARGE SCALE GENOMIC DNA]</scope>
    <source>
        <strain evidence="2 3">DSM 43383</strain>
    </source>
</reference>
<proteinExistence type="predicted"/>
<dbReference type="RefSeq" id="WP_121432504.1">
    <property type="nucleotide sequence ID" value="NZ_RBWU01000001.1"/>
</dbReference>
<dbReference type="Proteomes" id="UP000274601">
    <property type="component" value="Unassembled WGS sequence"/>
</dbReference>
<dbReference type="OrthoDB" id="3696951at2"/>
<dbReference type="EMBL" id="RBWU01000001">
    <property type="protein sequence ID" value="RKS78897.1"/>
    <property type="molecule type" value="Genomic_DNA"/>
</dbReference>
<dbReference type="Pfam" id="PF04149">
    <property type="entry name" value="DUF397"/>
    <property type="match status" value="1"/>
</dbReference>
<evidence type="ECO:0000259" key="1">
    <source>
        <dbReference type="Pfam" id="PF04149"/>
    </source>
</evidence>
<keyword evidence="3" id="KW-1185">Reference proteome</keyword>
<evidence type="ECO:0000313" key="2">
    <source>
        <dbReference type="EMBL" id="RKS78897.1"/>
    </source>
</evidence>
<comment type="caution">
    <text evidence="2">The sequence shown here is derived from an EMBL/GenBank/DDBJ whole genome shotgun (WGS) entry which is preliminary data.</text>
</comment>
<accession>A0A495QXW6</accession>